<proteinExistence type="predicted"/>
<keyword evidence="3" id="KW-1185">Reference proteome</keyword>
<feature type="region of interest" description="Disordered" evidence="1">
    <location>
        <begin position="1"/>
        <end position="28"/>
    </location>
</feature>
<protein>
    <submittedName>
        <fullName evidence="2">Uncharacterized protein</fullName>
    </submittedName>
</protein>
<organism evidence="2 3">
    <name type="scientific">Pleuronectes platessa</name>
    <name type="common">European plaice</name>
    <dbReference type="NCBI Taxonomy" id="8262"/>
    <lineage>
        <taxon>Eukaryota</taxon>
        <taxon>Metazoa</taxon>
        <taxon>Chordata</taxon>
        <taxon>Craniata</taxon>
        <taxon>Vertebrata</taxon>
        <taxon>Euteleostomi</taxon>
        <taxon>Actinopterygii</taxon>
        <taxon>Neopterygii</taxon>
        <taxon>Teleostei</taxon>
        <taxon>Neoteleostei</taxon>
        <taxon>Acanthomorphata</taxon>
        <taxon>Carangaria</taxon>
        <taxon>Pleuronectiformes</taxon>
        <taxon>Pleuronectoidei</taxon>
        <taxon>Pleuronectidae</taxon>
        <taxon>Pleuronectes</taxon>
    </lineage>
</organism>
<comment type="caution">
    <text evidence="2">The sequence shown here is derived from an EMBL/GenBank/DDBJ whole genome shotgun (WGS) entry which is preliminary data.</text>
</comment>
<dbReference type="Proteomes" id="UP001153269">
    <property type="component" value="Unassembled WGS sequence"/>
</dbReference>
<name>A0A9N7YKB9_PLEPL</name>
<dbReference type="AlphaFoldDB" id="A0A9N7YKB9"/>
<sequence length="102" mass="11678">MEEAREELQLRNQLQTPRGRLVGDSGKMVRVPPPTMGWVVLWRRHEEPRESVQKSPSLRIIPPSLLLANVAHQRLSSRTQTLMMLMEEEALCSCNNNTTTNT</sequence>
<evidence type="ECO:0000256" key="1">
    <source>
        <dbReference type="SAM" id="MobiDB-lite"/>
    </source>
</evidence>
<evidence type="ECO:0000313" key="3">
    <source>
        <dbReference type="Proteomes" id="UP001153269"/>
    </source>
</evidence>
<evidence type="ECO:0000313" key="2">
    <source>
        <dbReference type="EMBL" id="CAB1434662.1"/>
    </source>
</evidence>
<gene>
    <name evidence="2" type="ORF">PLEPLA_LOCUS22711</name>
</gene>
<reference evidence="2" key="1">
    <citation type="submission" date="2020-03" db="EMBL/GenBank/DDBJ databases">
        <authorList>
            <person name="Weist P."/>
        </authorList>
    </citation>
    <scope>NUCLEOTIDE SEQUENCE</scope>
</reference>
<dbReference type="EMBL" id="CADEAL010001680">
    <property type="protein sequence ID" value="CAB1434662.1"/>
    <property type="molecule type" value="Genomic_DNA"/>
</dbReference>
<accession>A0A9N7YKB9</accession>